<evidence type="ECO:0000256" key="1">
    <source>
        <dbReference type="SAM" id="MobiDB-lite"/>
    </source>
</evidence>
<dbReference type="EMBL" id="SRLO01000103">
    <property type="protein sequence ID" value="TNN75486.1"/>
    <property type="molecule type" value="Genomic_DNA"/>
</dbReference>
<reference evidence="2 3" key="1">
    <citation type="submission" date="2019-03" db="EMBL/GenBank/DDBJ databases">
        <title>First draft genome of Liparis tanakae, snailfish: a comprehensive survey of snailfish specific genes.</title>
        <authorList>
            <person name="Kim W."/>
            <person name="Song I."/>
            <person name="Jeong J.-H."/>
            <person name="Kim D."/>
            <person name="Kim S."/>
            <person name="Ryu S."/>
            <person name="Song J.Y."/>
            <person name="Lee S.K."/>
        </authorList>
    </citation>
    <scope>NUCLEOTIDE SEQUENCE [LARGE SCALE GENOMIC DNA]</scope>
    <source>
        <tissue evidence="2">Muscle</tissue>
    </source>
</reference>
<feature type="compositionally biased region" description="Basic residues" evidence="1">
    <location>
        <begin position="66"/>
        <end position="78"/>
    </location>
</feature>
<name>A0A4Z2IBW7_9TELE</name>
<comment type="caution">
    <text evidence="2">The sequence shown here is derived from an EMBL/GenBank/DDBJ whole genome shotgun (WGS) entry which is preliminary data.</text>
</comment>
<evidence type="ECO:0000313" key="3">
    <source>
        <dbReference type="Proteomes" id="UP000314294"/>
    </source>
</evidence>
<dbReference type="Proteomes" id="UP000314294">
    <property type="component" value="Unassembled WGS sequence"/>
</dbReference>
<organism evidence="2 3">
    <name type="scientific">Liparis tanakae</name>
    <name type="common">Tanaka's snailfish</name>
    <dbReference type="NCBI Taxonomy" id="230148"/>
    <lineage>
        <taxon>Eukaryota</taxon>
        <taxon>Metazoa</taxon>
        <taxon>Chordata</taxon>
        <taxon>Craniata</taxon>
        <taxon>Vertebrata</taxon>
        <taxon>Euteleostomi</taxon>
        <taxon>Actinopterygii</taxon>
        <taxon>Neopterygii</taxon>
        <taxon>Teleostei</taxon>
        <taxon>Neoteleostei</taxon>
        <taxon>Acanthomorphata</taxon>
        <taxon>Eupercaria</taxon>
        <taxon>Perciformes</taxon>
        <taxon>Cottioidei</taxon>
        <taxon>Cottales</taxon>
        <taxon>Liparidae</taxon>
        <taxon>Liparis</taxon>
    </lineage>
</organism>
<keyword evidence="3" id="KW-1185">Reference proteome</keyword>
<proteinExistence type="predicted"/>
<dbReference type="AlphaFoldDB" id="A0A4Z2IBW7"/>
<evidence type="ECO:0000313" key="2">
    <source>
        <dbReference type="EMBL" id="TNN75486.1"/>
    </source>
</evidence>
<protein>
    <submittedName>
        <fullName evidence="2">Uncharacterized protein</fullName>
    </submittedName>
</protein>
<accession>A0A4Z2IBW7</accession>
<gene>
    <name evidence="2" type="ORF">EYF80_014298</name>
</gene>
<feature type="region of interest" description="Disordered" evidence="1">
    <location>
        <begin position="63"/>
        <end position="93"/>
    </location>
</feature>
<sequence>MRGNSGLRGGDTSTLLGGLRTLLLERERTDDIFGRELTVGHGLPGFAGQRELNLLLDAKAAAVGGARRRRGPRSRLGRHSQTGVVHHGRVSRR</sequence>